<dbReference type="OrthoDB" id="125260at2759"/>
<proteinExistence type="predicted"/>
<sequence>MDEAVNEALLDDVWDAFERDDESVDSSRSSADEEADEEADDEADEAFTLNGRGQWNYESYSARGSEYYGDRQGLVRGMNMVSIDYNPANSILFDKVQRETTVLLERARNALNLSANGKIKALDAFRVALPPTFITMLVQWLSQVLRDSDTRLNVTRSDVWGFIMIHIILRATHQTFRRLESGRSSLHQECAIFIQGYRRVRKAMGLDRSSREDQLADETSPAASSMSGHLDEMEEAARSHWVRMFFVPSVTWVSIDDDKLPFSSETSENPGIRLTSTKRRKFQPVVHVVASITTGFISMPQADDGTSESGGDWDKSLEGTSHEPRAQFAASRAMPERDQIIDSGRDSKSSCENMNEADAGVRTNDFVKLVPKPVDRAQVVHHAAVLDVETVLLVYATPEEVRQVVAITVPLESRQAWRSYLHALSSEYMGFAYVEDNAVFPDVGTDHSEVYGYARDHHTVELYLQLWRSHNEDIQRYGTPPPCSKLLPQIVSFWNHMMGGVDTMRKVLSGHKVITSQLNPNCLLWITFLEYTLYNAFRLYQLSKMEKRAAAAQSFDEWSTQRKVVTFNGFLYDLMEDALETTSNLGQKQFCAILASHNIGSTDRDLRQLISTTSESPSAS</sequence>
<keyword evidence="3" id="KW-1185">Reference proteome</keyword>
<dbReference type="AlphaFoldDB" id="A0A2R5G4Q9"/>
<reference evidence="2 3" key="1">
    <citation type="submission" date="2017-12" db="EMBL/GenBank/DDBJ databases">
        <title>Sequencing, de novo assembly and annotation of complete genome of a new Thraustochytrid species, strain FCC1311.</title>
        <authorList>
            <person name="Sedici K."/>
            <person name="Godart F."/>
            <person name="Aiese Cigliano R."/>
            <person name="Sanseverino W."/>
            <person name="Barakat M."/>
            <person name="Ortet P."/>
            <person name="Marechal E."/>
            <person name="Cagnac O."/>
            <person name="Amato A."/>
        </authorList>
    </citation>
    <scope>NUCLEOTIDE SEQUENCE [LARGE SCALE GENOMIC DNA]</scope>
</reference>
<dbReference type="Proteomes" id="UP000241890">
    <property type="component" value="Unassembled WGS sequence"/>
</dbReference>
<dbReference type="EMBL" id="BEYU01000012">
    <property type="protein sequence ID" value="GBG25309.1"/>
    <property type="molecule type" value="Genomic_DNA"/>
</dbReference>
<feature type="compositionally biased region" description="Acidic residues" evidence="1">
    <location>
        <begin position="32"/>
        <end position="43"/>
    </location>
</feature>
<name>A0A2R5G4Q9_9STRA</name>
<comment type="caution">
    <text evidence="2">The sequence shown here is derived from an EMBL/GenBank/DDBJ whole genome shotgun (WGS) entry which is preliminary data.</text>
</comment>
<evidence type="ECO:0000313" key="3">
    <source>
        <dbReference type="Proteomes" id="UP000241890"/>
    </source>
</evidence>
<accession>A0A2R5G4Q9</accession>
<feature type="region of interest" description="Disordered" evidence="1">
    <location>
        <begin position="19"/>
        <end position="43"/>
    </location>
</feature>
<evidence type="ECO:0000313" key="2">
    <source>
        <dbReference type="EMBL" id="GBG25309.1"/>
    </source>
</evidence>
<feature type="region of interest" description="Disordered" evidence="1">
    <location>
        <begin position="208"/>
        <end position="230"/>
    </location>
</feature>
<dbReference type="InParanoid" id="A0A2R5G4Q9"/>
<organism evidence="2 3">
    <name type="scientific">Hondaea fermentalgiana</name>
    <dbReference type="NCBI Taxonomy" id="2315210"/>
    <lineage>
        <taxon>Eukaryota</taxon>
        <taxon>Sar</taxon>
        <taxon>Stramenopiles</taxon>
        <taxon>Bigyra</taxon>
        <taxon>Labyrinthulomycetes</taxon>
        <taxon>Thraustochytrida</taxon>
        <taxon>Thraustochytriidae</taxon>
        <taxon>Hondaea</taxon>
    </lineage>
</organism>
<gene>
    <name evidence="2" type="ORF">FCC1311_015262</name>
</gene>
<feature type="region of interest" description="Disordered" evidence="1">
    <location>
        <begin position="299"/>
        <end position="319"/>
    </location>
</feature>
<evidence type="ECO:0000256" key="1">
    <source>
        <dbReference type="SAM" id="MobiDB-lite"/>
    </source>
</evidence>
<protein>
    <submittedName>
        <fullName evidence="2">Uncharacterized protein</fullName>
    </submittedName>
</protein>